<gene>
    <name evidence="2" type="ORF">U9M48_039155</name>
</gene>
<sequence length="83" mass="8759">MVESAFATLREALSTAPVLQLPAFYKLFIIQCDASGTGFGMVLHQGAGPLAYVSHPFAQHGPSRPTLAAISLGSSLPHAHRPF</sequence>
<dbReference type="SUPFAM" id="SSF56672">
    <property type="entry name" value="DNA/RNA polymerases"/>
    <property type="match status" value="1"/>
</dbReference>
<dbReference type="InterPro" id="IPR043502">
    <property type="entry name" value="DNA/RNA_pol_sf"/>
</dbReference>
<name>A0AAQ3UJ16_PASNO</name>
<dbReference type="InterPro" id="IPR041577">
    <property type="entry name" value="RT_RNaseH_2"/>
</dbReference>
<dbReference type="Pfam" id="PF17919">
    <property type="entry name" value="RT_RNaseH_2"/>
    <property type="match status" value="1"/>
</dbReference>
<keyword evidence="3" id="KW-1185">Reference proteome</keyword>
<evidence type="ECO:0000313" key="2">
    <source>
        <dbReference type="EMBL" id="WVZ93149.1"/>
    </source>
</evidence>
<proteinExistence type="predicted"/>
<dbReference type="EMBL" id="CP144753">
    <property type="protein sequence ID" value="WVZ93149.1"/>
    <property type="molecule type" value="Genomic_DNA"/>
</dbReference>
<protein>
    <recommendedName>
        <fullName evidence="1">Reverse transcriptase/retrotransposon-derived protein RNase H-like domain-containing protein</fullName>
    </recommendedName>
</protein>
<dbReference type="Proteomes" id="UP001341281">
    <property type="component" value="Chromosome 09"/>
</dbReference>
<reference evidence="2 3" key="1">
    <citation type="submission" date="2024-02" db="EMBL/GenBank/DDBJ databases">
        <title>High-quality chromosome-scale genome assembly of Pensacola bahiagrass (Paspalum notatum Flugge var. saurae).</title>
        <authorList>
            <person name="Vega J.M."/>
            <person name="Podio M."/>
            <person name="Orjuela J."/>
            <person name="Siena L.A."/>
            <person name="Pessino S.C."/>
            <person name="Combes M.C."/>
            <person name="Mariac C."/>
            <person name="Albertini E."/>
            <person name="Pupilli F."/>
            <person name="Ortiz J.P.A."/>
            <person name="Leblanc O."/>
        </authorList>
    </citation>
    <scope>NUCLEOTIDE SEQUENCE [LARGE SCALE GENOMIC DNA]</scope>
    <source>
        <strain evidence="2">R1</strain>
        <tissue evidence="2">Leaf</tissue>
    </source>
</reference>
<dbReference type="AlphaFoldDB" id="A0AAQ3UJ16"/>
<organism evidence="2 3">
    <name type="scientific">Paspalum notatum var. saurae</name>
    <dbReference type="NCBI Taxonomy" id="547442"/>
    <lineage>
        <taxon>Eukaryota</taxon>
        <taxon>Viridiplantae</taxon>
        <taxon>Streptophyta</taxon>
        <taxon>Embryophyta</taxon>
        <taxon>Tracheophyta</taxon>
        <taxon>Spermatophyta</taxon>
        <taxon>Magnoliopsida</taxon>
        <taxon>Liliopsida</taxon>
        <taxon>Poales</taxon>
        <taxon>Poaceae</taxon>
        <taxon>PACMAD clade</taxon>
        <taxon>Panicoideae</taxon>
        <taxon>Andropogonodae</taxon>
        <taxon>Paspaleae</taxon>
        <taxon>Paspalinae</taxon>
        <taxon>Paspalum</taxon>
    </lineage>
</organism>
<evidence type="ECO:0000259" key="1">
    <source>
        <dbReference type="Pfam" id="PF17919"/>
    </source>
</evidence>
<feature type="domain" description="Reverse transcriptase/retrotransposon-derived protein RNase H-like" evidence="1">
    <location>
        <begin position="3"/>
        <end position="59"/>
    </location>
</feature>
<accession>A0AAQ3UJ16</accession>
<evidence type="ECO:0000313" key="3">
    <source>
        <dbReference type="Proteomes" id="UP001341281"/>
    </source>
</evidence>